<reference evidence="13 14" key="1">
    <citation type="submission" date="2019-02" db="EMBL/GenBank/DDBJ databases">
        <title>Complete Genome Sequence and Methylome Analysis of free living Spirochaetas.</title>
        <authorList>
            <person name="Fomenkov A."/>
            <person name="Dubinina G."/>
            <person name="Leshcheva N."/>
            <person name="Mikheeva N."/>
            <person name="Grabovich M."/>
            <person name="Vincze T."/>
            <person name="Roberts R.J."/>
        </authorList>
    </citation>
    <scope>NUCLEOTIDE SEQUENCE [LARGE SCALE GENOMIC DNA]</scope>
    <source>
        <strain evidence="13 14">K2</strain>
    </source>
</reference>
<evidence type="ECO:0000256" key="1">
    <source>
        <dbReference type="ARBA" id="ARBA00007123"/>
    </source>
</evidence>
<dbReference type="OrthoDB" id="9805706at2"/>
<keyword evidence="6 11" id="KW-0548">Nucleotidyltransferase</keyword>
<dbReference type="CDD" id="cd06928">
    <property type="entry name" value="RNAP_alpha_NTD"/>
    <property type="match status" value="1"/>
</dbReference>
<comment type="subunit">
    <text evidence="11">Homodimer. The RNAP catalytic core consists of 2 alpha, 1 beta, 1 beta' and 1 omega subunit. When a sigma factor is associated with the core the holoenzyme is formed, which can initiate transcription.</text>
</comment>
<name>A0A5C1QNI4_9SPIO</name>
<dbReference type="InterPro" id="IPR036643">
    <property type="entry name" value="RNApol_insert_sf"/>
</dbReference>
<dbReference type="InterPro" id="IPR036603">
    <property type="entry name" value="RBP11-like"/>
</dbReference>
<dbReference type="SUPFAM" id="SSF55257">
    <property type="entry name" value="RBP11-like subunits of RNA polymerase"/>
    <property type="match status" value="1"/>
</dbReference>
<dbReference type="Gene3D" id="3.30.1360.10">
    <property type="entry name" value="RNA polymerase, RBP11-like subunit"/>
    <property type="match status" value="1"/>
</dbReference>
<evidence type="ECO:0000256" key="8">
    <source>
        <dbReference type="ARBA" id="ARBA00032524"/>
    </source>
</evidence>
<keyword evidence="7 11" id="KW-0804">Transcription</keyword>
<dbReference type="GO" id="GO:0005737">
    <property type="term" value="C:cytoplasm"/>
    <property type="evidence" value="ECO:0007669"/>
    <property type="project" value="UniProtKB-ARBA"/>
</dbReference>
<dbReference type="InterPro" id="IPR011263">
    <property type="entry name" value="DNA-dir_RNA_pol_RpoA/D/Rpb3"/>
</dbReference>
<dbReference type="Gene3D" id="1.10.150.20">
    <property type="entry name" value="5' to 3' exonuclease, C-terminal subdomain"/>
    <property type="match status" value="1"/>
</dbReference>
<evidence type="ECO:0000259" key="12">
    <source>
        <dbReference type="SMART" id="SM00662"/>
    </source>
</evidence>
<dbReference type="RefSeq" id="WP_149486621.1">
    <property type="nucleotide sequence ID" value="NZ_CP036150.1"/>
</dbReference>
<dbReference type="InterPro" id="IPR011260">
    <property type="entry name" value="RNAP_asu_C"/>
</dbReference>
<dbReference type="EC" id="2.7.7.6" evidence="2 11"/>
<dbReference type="SMART" id="SM00662">
    <property type="entry name" value="RPOLD"/>
    <property type="match status" value="1"/>
</dbReference>
<dbReference type="SUPFAM" id="SSF56553">
    <property type="entry name" value="Insert subdomain of RNA polymerase alpha subunit"/>
    <property type="match status" value="1"/>
</dbReference>
<feature type="region of interest" description="Alpha N-terminal domain (alpha-NTD)" evidence="11">
    <location>
        <begin position="1"/>
        <end position="244"/>
    </location>
</feature>
<dbReference type="GO" id="GO:0000428">
    <property type="term" value="C:DNA-directed RNA polymerase complex"/>
    <property type="evidence" value="ECO:0007669"/>
    <property type="project" value="UniProtKB-KW"/>
</dbReference>
<dbReference type="GO" id="GO:0046983">
    <property type="term" value="F:protein dimerization activity"/>
    <property type="evidence" value="ECO:0007669"/>
    <property type="project" value="InterPro"/>
</dbReference>
<feature type="region of interest" description="Alpha C-terminal domain (alpha-CTD)" evidence="11">
    <location>
        <begin position="261"/>
        <end position="346"/>
    </location>
</feature>
<dbReference type="NCBIfam" id="NF003519">
    <property type="entry name" value="PRK05182.2-5"/>
    <property type="match status" value="1"/>
</dbReference>
<dbReference type="Pfam" id="PF01000">
    <property type="entry name" value="RNA_pol_A_bac"/>
    <property type="match status" value="1"/>
</dbReference>
<keyword evidence="5 11" id="KW-0808">Transferase</keyword>
<evidence type="ECO:0000313" key="13">
    <source>
        <dbReference type="EMBL" id="QEN08540.1"/>
    </source>
</evidence>
<dbReference type="Proteomes" id="UP000324209">
    <property type="component" value="Chromosome"/>
</dbReference>
<gene>
    <name evidence="11" type="primary">rpoA</name>
    <name evidence="13" type="ORF">EXM22_11290</name>
</gene>
<dbReference type="KEGG" id="ock:EXM22_11290"/>
<evidence type="ECO:0000256" key="5">
    <source>
        <dbReference type="ARBA" id="ARBA00022679"/>
    </source>
</evidence>
<keyword evidence="4 11" id="KW-0240">DNA-directed RNA polymerase</keyword>
<dbReference type="InterPro" id="IPR011262">
    <property type="entry name" value="DNA-dir_RNA_pol_insert"/>
</dbReference>
<dbReference type="Gene3D" id="2.170.120.12">
    <property type="entry name" value="DNA-directed RNA polymerase, insert domain"/>
    <property type="match status" value="1"/>
</dbReference>
<comment type="function">
    <text evidence="11">DNA-dependent RNA polymerase catalyzes the transcription of DNA into RNA using the four ribonucleoside triphosphates as substrates.</text>
</comment>
<dbReference type="GO" id="GO:0006351">
    <property type="term" value="P:DNA-templated transcription"/>
    <property type="evidence" value="ECO:0007669"/>
    <property type="project" value="UniProtKB-UniRule"/>
</dbReference>
<dbReference type="EMBL" id="CP036150">
    <property type="protein sequence ID" value="QEN08540.1"/>
    <property type="molecule type" value="Genomic_DNA"/>
</dbReference>
<dbReference type="NCBIfam" id="TIGR02027">
    <property type="entry name" value="rpoA"/>
    <property type="match status" value="1"/>
</dbReference>
<dbReference type="Pfam" id="PF03118">
    <property type="entry name" value="RNA_pol_A_CTD"/>
    <property type="match status" value="1"/>
</dbReference>
<comment type="domain">
    <text evidence="11">The N-terminal domain is essential for RNAP assembly and basal transcription, whereas the C-terminal domain is involved in interaction with transcriptional regulators and with upstream promoter elements.</text>
</comment>
<evidence type="ECO:0000256" key="3">
    <source>
        <dbReference type="ARBA" id="ARBA00015972"/>
    </source>
</evidence>
<accession>A0A5C1QNI4</accession>
<dbReference type="NCBIfam" id="NF003513">
    <property type="entry name" value="PRK05182.1-2"/>
    <property type="match status" value="1"/>
</dbReference>
<evidence type="ECO:0000256" key="4">
    <source>
        <dbReference type="ARBA" id="ARBA00022478"/>
    </source>
</evidence>
<dbReference type="Pfam" id="PF01193">
    <property type="entry name" value="RNA_pol_L"/>
    <property type="match status" value="1"/>
</dbReference>
<evidence type="ECO:0000256" key="10">
    <source>
        <dbReference type="ARBA" id="ARBA00048552"/>
    </source>
</evidence>
<comment type="similarity">
    <text evidence="1 11">Belongs to the RNA polymerase alpha chain family.</text>
</comment>
<dbReference type="AlphaFoldDB" id="A0A5C1QNI4"/>
<evidence type="ECO:0000256" key="6">
    <source>
        <dbReference type="ARBA" id="ARBA00022695"/>
    </source>
</evidence>
<feature type="domain" description="DNA-directed RNA polymerase RpoA/D/Rpb3-type" evidence="12">
    <location>
        <begin position="27"/>
        <end position="243"/>
    </location>
</feature>
<evidence type="ECO:0000256" key="9">
    <source>
        <dbReference type="ARBA" id="ARBA00033070"/>
    </source>
</evidence>
<dbReference type="SUPFAM" id="SSF47789">
    <property type="entry name" value="C-terminal domain of RNA polymerase alpha subunit"/>
    <property type="match status" value="1"/>
</dbReference>
<dbReference type="GO" id="GO:0003899">
    <property type="term" value="F:DNA-directed RNA polymerase activity"/>
    <property type="evidence" value="ECO:0007669"/>
    <property type="project" value="UniProtKB-UniRule"/>
</dbReference>
<keyword evidence="14" id="KW-1185">Reference proteome</keyword>
<evidence type="ECO:0000256" key="7">
    <source>
        <dbReference type="ARBA" id="ARBA00023163"/>
    </source>
</evidence>
<organism evidence="13 14">
    <name type="scientific">Oceanispirochaeta crateris</name>
    <dbReference type="NCBI Taxonomy" id="2518645"/>
    <lineage>
        <taxon>Bacteria</taxon>
        <taxon>Pseudomonadati</taxon>
        <taxon>Spirochaetota</taxon>
        <taxon>Spirochaetia</taxon>
        <taxon>Spirochaetales</taxon>
        <taxon>Spirochaetaceae</taxon>
        <taxon>Oceanispirochaeta</taxon>
    </lineage>
</organism>
<comment type="catalytic activity">
    <reaction evidence="10 11">
        <text>RNA(n) + a ribonucleoside 5'-triphosphate = RNA(n+1) + diphosphate</text>
        <dbReference type="Rhea" id="RHEA:21248"/>
        <dbReference type="Rhea" id="RHEA-COMP:14527"/>
        <dbReference type="Rhea" id="RHEA-COMP:17342"/>
        <dbReference type="ChEBI" id="CHEBI:33019"/>
        <dbReference type="ChEBI" id="CHEBI:61557"/>
        <dbReference type="ChEBI" id="CHEBI:140395"/>
        <dbReference type="EC" id="2.7.7.6"/>
    </reaction>
</comment>
<sequence>MARKNLLKGFKRPKGITFEHGEQESGYGKFMAYPFERGYGATIGNSLRRILLSSIQGYAITAVRVTSYNKDGNAHVITSEFESIPEVVEDTPELISNLKSLQLSLPEDIEEKTILVEWKGVGEMTGADLEKDGIIVTNKDLKICTLMEDADLEFEIQIDLGRGYVPSELNEKYVDVVGTIPVDSIFSPIRKVRYEVENTRVGQRSDYDKLILEIWTDGTISPEDALAESAKIAKDHFTIFINFDEDDVVGDDEVDEEEERVKALLDTPVEELELSVRSSNCLKNANIKTIGDLTRRTEEDIAKTRNFGKKSLMEIKEKLKEWNLSLGMVDYSVLKKTIKLENNKEE</sequence>
<dbReference type="HAMAP" id="MF_00059">
    <property type="entry name" value="RNApol_bact_RpoA"/>
    <property type="match status" value="1"/>
</dbReference>
<dbReference type="InterPro" id="IPR011773">
    <property type="entry name" value="DNA-dir_RpoA"/>
</dbReference>
<evidence type="ECO:0000256" key="11">
    <source>
        <dbReference type="HAMAP-Rule" id="MF_00059"/>
    </source>
</evidence>
<evidence type="ECO:0000313" key="14">
    <source>
        <dbReference type="Proteomes" id="UP000324209"/>
    </source>
</evidence>
<dbReference type="GO" id="GO:0003677">
    <property type="term" value="F:DNA binding"/>
    <property type="evidence" value="ECO:0007669"/>
    <property type="project" value="UniProtKB-UniRule"/>
</dbReference>
<proteinExistence type="inferred from homology"/>
<evidence type="ECO:0000256" key="2">
    <source>
        <dbReference type="ARBA" id="ARBA00012418"/>
    </source>
</evidence>
<protein>
    <recommendedName>
        <fullName evidence="3 11">DNA-directed RNA polymerase subunit alpha</fullName>
        <shortName evidence="11">RNAP subunit alpha</shortName>
        <ecNumber evidence="2 11">2.7.7.6</ecNumber>
    </recommendedName>
    <alternativeName>
        <fullName evidence="9 11">RNA polymerase subunit alpha</fullName>
    </alternativeName>
    <alternativeName>
        <fullName evidence="8 11">Transcriptase subunit alpha</fullName>
    </alternativeName>
</protein>